<evidence type="ECO:0000259" key="1">
    <source>
        <dbReference type="SMART" id="SM00849"/>
    </source>
</evidence>
<dbReference type="PROSITE" id="PS51257">
    <property type="entry name" value="PROKAR_LIPOPROTEIN"/>
    <property type="match status" value="1"/>
</dbReference>
<accession>A0ABV6HLR4</accession>
<dbReference type="CDD" id="cd16279">
    <property type="entry name" value="metallo-hydrolase-like_MBL-fold"/>
    <property type="match status" value="1"/>
</dbReference>
<feature type="domain" description="Metallo-beta-lactamase" evidence="1">
    <location>
        <begin position="34"/>
        <end position="218"/>
    </location>
</feature>
<dbReference type="Proteomes" id="UP001589774">
    <property type="component" value="Unassembled WGS sequence"/>
</dbReference>
<dbReference type="EMBL" id="JBHLWO010000002">
    <property type="protein sequence ID" value="MFC0319567.1"/>
    <property type="molecule type" value="Genomic_DNA"/>
</dbReference>
<dbReference type="InterPro" id="IPR036866">
    <property type="entry name" value="RibonucZ/Hydroxyglut_hydro"/>
</dbReference>
<protein>
    <submittedName>
        <fullName evidence="2">MBL fold metallo-hydrolase</fullName>
    </submittedName>
</protein>
<gene>
    <name evidence="2" type="ORF">ACFFI0_14700</name>
</gene>
<evidence type="ECO:0000313" key="2">
    <source>
        <dbReference type="EMBL" id="MFC0319567.1"/>
    </source>
</evidence>
<dbReference type="PANTHER" id="PTHR42663">
    <property type="entry name" value="HYDROLASE C777.06C-RELATED-RELATED"/>
    <property type="match status" value="1"/>
</dbReference>
<dbReference type="InterPro" id="IPR001279">
    <property type="entry name" value="Metallo-B-lactamas"/>
</dbReference>
<dbReference type="Gene3D" id="3.60.15.10">
    <property type="entry name" value="Ribonuclease Z/Hydroxyacylglutathione hydrolase-like"/>
    <property type="match status" value="1"/>
</dbReference>
<dbReference type="SUPFAM" id="SSF56281">
    <property type="entry name" value="Metallo-hydrolase/oxidoreductase"/>
    <property type="match status" value="1"/>
</dbReference>
<keyword evidence="3" id="KW-1185">Reference proteome</keyword>
<organism evidence="2 3">
    <name type="scientific">Olivibacter oleidegradans</name>
    <dbReference type="NCBI Taxonomy" id="760123"/>
    <lineage>
        <taxon>Bacteria</taxon>
        <taxon>Pseudomonadati</taxon>
        <taxon>Bacteroidota</taxon>
        <taxon>Sphingobacteriia</taxon>
        <taxon>Sphingobacteriales</taxon>
        <taxon>Sphingobacteriaceae</taxon>
        <taxon>Olivibacter</taxon>
    </lineage>
</organism>
<sequence>MTIKFLGTGTSQGVPVIACSCNVCTSSDYRDKRLRSSILLTEKGKNIVIDTGPDFRFQMLRAKVNHLEAVLYTHAHKDHIAGLDDIRAFNYFQGTAIDVFGDYLVQEALKREFYYIFAEHKYPGIPKINLRDVTDQSFFVGNIGVQPIDIMHFKLPIKGYRFGDFTYLTDVKSVSESSVNKIKGTKTLVVNALQREAHISHFTLEEAINFASRIGADHTYLTHISHRLGLHEEVSKELPPGIHLAYDGLEISLDD</sequence>
<dbReference type="RefSeq" id="WP_130855853.1">
    <property type="nucleotide sequence ID" value="NZ_JBHLWO010000002.1"/>
</dbReference>
<dbReference type="Pfam" id="PF12706">
    <property type="entry name" value="Lactamase_B_2"/>
    <property type="match status" value="1"/>
</dbReference>
<proteinExistence type="predicted"/>
<dbReference type="SMART" id="SM00849">
    <property type="entry name" value="Lactamase_B"/>
    <property type="match status" value="1"/>
</dbReference>
<dbReference type="PANTHER" id="PTHR42663:SF6">
    <property type="entry name" value="HYDROLASE C777.06C-RELATED"/>
    <property type="match status" value="1"/>
</dbReference>
<evidence type="ECO:0000313" key="3">
    <source>
        <dbReference type="Proteomes" id="UP001589774"/>
    </source>
</evidence>
<name>A0ABV6HLR4_9SPHI</name>
<comment type="caution">
    <text evidence="2">The sequence shown here is derived from an EMBL/GenBank/DDBJ whole genome shotgun (WGS) entry which is preliminary data.</text>
</comment>
<reference evidence="2 3" key="1">
    <citation type="submission" date="2024-09" db="EMBL/GenBank/DDBJ databases">
        <authorList>
            <person name="Sun Q."/>
            <person name="Mori K."/>
        </authorList>
    </citation>
    <scope>NUCLEOTIDE SEQUENCE [LARGE SCALE GENOMIC DNA]</scope>
    <source>
        <strain evidence="2 3">CCM 7765</strain>
    </source>
</reference>